<proteinExistence type="predicted"/>
<dbReference type="AlphaFoldDB" id="A0A7U3ZRH3"/>
<reference evidence="1 2" key="2">
    <citation type="journal article" date="2012" name="Stand. Genomic Sci.">
        <title>Complete genome sequence of the aquatic bacterium Runella slithyformis type strain (LSU 4(T)).</title>
        <authorList>
            <person name="Copeland A."/>
            <person name="Zhang X."/>
            <person name="Misra M."/>
            <person name="Lapidus A."/>
            <person name="Nolan M."/>
            <person name="Lucas S."/>
            <person name="Deshpande S."/>
            <person name="Cheng J.F."/>
            <person name="Tapia R."/>
            <person name="Goodwin L.A."/>
            <person name="Pitluck S."/>
            <person name="Liolios K."/>
            <person name="Pagani I."/>
            <person name="Ivanova N."/>
            <person name="Mikhailova N."/>
            <person name="Pati A."/>
            <person name="Chen A."/>
            <person name="Palaniappan K."/>
            <person name="Land M."/>
            <person name="Hauser L."/>
            <person name="Pan C."/>
            <person name="Jeffries C.D."/>
            <person name="Detter J.C."/>
            <person name="Brambilla E.M."/>
            <person name="Rohde M."/>
            <person name="Djao O.D."/>
            <person name="Goker M."/>
            <person name="Sikorski J."/>
            <person name="Tindall B.J."/>
            <person name="Woyke T."/>
            <person name="Bristow J."/>
            <person name="Eisen J.A."/>
            <person name="Markowitz V."/>
            <person name="Hugenholtz P."/>
            <person name="Kyrpides N.C."/>
            <person name="Klenk H.P."/>
            <person name="Mavromatis K."/>
        </authorList>
    </citation>
    <scope>NUCLEOTIDE SEQUENCE [LARGE SCALE GENOMIC DNA]</scope>
    <source>
        <strain evidence="2">ATCC 29530 / DSM 19594 / LMG 11500 / NCIMB 11436 / LSU 4</strain>
    </source>
</reference>
<accession>A0A7U3ZRH3</accession>
<protein>
    <submittedName>
        <fullName evidence="1">Uncharacterized protein</fullName>
    </submittedName>
</protein>
<organism evidence="1 2">
    <name type="scientific">Runella slithyformis (strain ATCC 29530 / DSM 19594 / LMG 11500 / NCIMB 11436 / LSU 4)</name>
    <dbReference type="NCBI Taxonomy" id="761193"/>
    <lineage>
        <taxon>Bacteria</taxon>
        <taxon>Pseudomonadati</taxon>
        <taxon>Bacteroidota</taxon>
        <taxon>Cytophagia</taxon>
        <taxon>Cytophagales</taxon>
        <taxon>Spirosomataceae</taxon>
        <taxon>Runella</taxon>
    </lineage>
</organism>
<geneLocation type="plasmid" evidence="1 2">
    <name>pRUNSL02</name>
</geneLocation>
<keyword evidence="2" id="KW-1185">Reference proteome</keyword>
<gene>
    <name evidence="1" type="ordered locus">Runsl_5887</name>
</gene>
<evidence type="ECO:0000313" key="2">
    <source>
        <dbReference type="Proteomes" id="UP000000493"/>
    </source>
</evidence>
<dbReference type="EMBL" id="CP002861">
    <property type="protein sequence ID" value="AEI52024.1"/>
    <property type="molecule type" value="Genomic_DNA"/>
</dbReference>
<dbReference type="KEGG" id="rsi:Runsl_5887"/>
<keyword evidence="1" id="KW-0614">Plasmid</keyword>
<sequence length="35" mass="4265">MYLNRKILKYLTETLSSFNATQFLDLYMNKDTLQF</sequence>
<dbReference type="Proteomes" id="UP000000493">
    <property type="component" value="Plasmid pRUNSL02"/>
</dbReference>
<name>A0A7U3ZRH3_RUNSL</name>
<evidence type="ECO:0000313" key="1">
    <source>
        <dbReference type="EMBL" id="AEI52024.1"/>
    </source>
</evidence>
<reference evidence="2" key="1">
    <citation type="submission" date="2011-06" db="EMBL/GenBank/DDBJ databases">
        <title>The complete genome of plasmid 2 of Runella slithyformis DSM 19594.</title>
        <authorList>
            <consortium name="US DOE Joint Genome Institute (JGI-PGF)"/>
            <person name="Lucas S."/>
            <person name="Han J."/>
            <person name="Lapidus A."/>
            <person name="Bruce D."/>
            <person name="Goodwin L."/>
            <person name="Pitluck S."/>
            <person name="Peters L."/>
            <person name="Kyrpides N."/>
            <person name="Mavromatis K."/>
            <person name="Ivanova N."/>
            <person name="Ovchinnikova G."/>
            <person name="Zhang X."/>
            <person name="Misra M."/>
            <person name="Detter J.C."/>
            <person name="Tapia R."/>
            <person name="Han C."/>
            <person name="Land M."/>
            <person name="Hauser L."/>
            <person name="Markowitz V."/>
            <person name="Cheng J.-F."/>
            <person name="Hugenholtz P."/>
            <person name="Woyke T."/>
            <person name="Wu D."/>
            <person name="Tindall B."/>
            <person name="Faehrich R."/>
            <person name="Brambilla E."/>
            <person name="Klenk H.-P."/>
            <person name="Eisen J.A."/>
        </authorList>
    </citation>
    <scope>NUCLEOTIDE SEQUENCE [LARGE SCALE GENOMIC DNA]</scope>
    <source>
        <strain evidence="2">ATCC 29530 / DSM 19594 / LMG 11500 / NCIMB 11436 / LSU 4</strain>
        <plasmid evidence="2">pRUNSL02</plasmid>
    </source>
</reference>